<dbReference type="RefSeq" id="WP_078109540.1">
    <property type="nucleotide sequence ID" value="NZ_BOQX01000001.1"/>
</dbReference>
<sequence length="69" mass="7623">MKILNEKPLSIIKQEKENQENIPISLDAIGLELVQEKLDHAQTKEMVAALGQELVKTKLEVANLKGGNS</sequence>
<dbReference type="AlphaFoldDB" id="A0A8E2IBL3"/>
<organism evidence="1 2">
    <name type="scientific">Heyndrickxia oleronia</name>
    <dbReference type="NCBI Taxonomy" id="38875"/>
    <lineage>
        <taxon>Bacteria</taxon>
        <taxon>Bacillati</taxon>
        <taxon>Bacillota</taxon>
        <taxon>Bacilli</taxon>
        <taxon>Bacillales</taxon>
        <taxon>Bacillaceae</taxon>
        <taxon>Heyndrickxia</taxon>
    </lineage>
</organism>
<reference evidence="1 2" key="1">
    <citation type="submission" date="2017-01" db="EMBL/GenBank/DDBJ databases">
        <title>Draft genome sequence of Bacillus oleronius.</title>
        <authorList>
            <person name="Allam M."/>
        </authorList>
    </citation>
    <scope>NUCLEOTIDE SEQUENCE [LARGE SCALE GENOMIC DNA]</scope>
    <source>
        <strain evidence="1 2">DSM 9356</strain>
    </source>
</reference>
<name>A0A8E2IBL3_9BACI</name>
<proteinExistence type="predicted"/>
<evidence type="ECO:0000313" key="2">
    <source>
        <dbReference type="Proteomes" id="UP000189761"/>
    </source>
</evidence>
<keyword evidence="2" id="KW-1185">Reference proteome</keyword>
<comment type="caution">
    <text evidence="1">The sequence shown here is derived from an EMBL/GenBank/DDBJ whole genome shotgun (WGS) entry which is preliminary data.</text>
</comment>
<dbReference type="GeneID" id="79866452"/>
<accession>A0A8E2IBL3</accession>
<dbReference type="Proteomes" id="UP000189761">
    <property type="component" value="Unassembled WGS sequence"/>
</dbReference>
<evidence type="ECO:0000313" key="1">
    <source>
        <dbReference type="EMBL" id="OOP69525.1"/>
    </source>
</evidence>
<dbReference type="EMBL" id="MTLA01000050">
    <property type="protein sequence ID" value="OOP69525.1"/>
    <property type="molecule type" value="Genomic_DNA"/>
</dbReference>
<protein>
    <submittedName>
        <fullName evidence="1">Uncharacterized protein</fullName>
    </submittedName>
</protein>
<gene>
    <name evidence="1" type="ORF">BWZ43_04595</name>
</gene>